<dbReference type="VEuPathDB" id="GiardiaDB:GL50803_10568"/>
<dbReference type="HOGENOM" id="CLU_788563_0_0_1"/>
<feature type="compositionally biased region" description="Basic and acidic residues" evidence="1">
    <location>
        <begin position="15"/>
        <end position="30"/>
    </location>
</feature>
<dbReference type="GeneID" id="5699334"/>
<organism evidence="2 3">
    <name type="scientific">Giardia intestinalis (strain ATCC 50803 / WB clone C6)</name>
    <name type="common">Giardia lamblia</name>
    <dbReference type="NCBI Taxonomy" id="184922"/>
    <lineage>
        <taxon>Eukaryota</taxon>
        <taxon>Metamonada</taxon>
        <taxon>Diplomonadida</taxon>
        <taxon>Hexamitidae</taxon>
        <taxon>Giardiinae</taxon>
        <taxon>Giardia</taxon>
    </lineage>
</organism>
<feature type="region of interest" description="Disordered" evidence="1">
    <location>
        <begin position="1"/>
        <end position="30"/>
    </location>
</feature>
<evidence type="ECO:0000313" key="3">
    <source>
        <dbReference type="Proteomes" id="UP000001548"/>
    </source>
</evidence>
<feature type="compositionally biased region" description="Basic and acidic residues" evidence="1">
    <location>
        <begin position="203"/>
        <end position="215"/>
    </location>
</feature>
<dbReference type="PANTHER" id="PTHR24030">
    <property type="entry name" value="PROTEIN CMSS1"/>
    <property type="match status" value="1"/>
</dbReference>
<comment type="caution">
    <text evidence="2">The sequence shown here is derived from an EMBL/GenBank/DDBJ whole genome shotgun (WGS) entry which is preliminary data.</text>
</comment>
<dbReference type="InterPro" id="IPR032704">
    <property type="entry name" value="Cms1"/>
</dbReference>
<dbReference type="STRING" id="184922.A8BK43"/>
<dbReference type="PANTHER" id="PTHR24030:SF0">
    <property type="entry name" value="PROTEIN CMSS1"/>
    <property type="match status" value="1"/>
</dbReference>
<evidence type="ECO:0000256" key="1">
    <source>
        <dbReference type="SAM" id="MobiDB-lite"/>
    </source>
</evidence>
<evidence type="ECO:0000313" key="2">
    <source>
        <dbReference type="EMBL" id="KAE8301537.1"/>
    </source>
</evidence>
<keyword evidence="3" id="KW-1185">Reference proteome</keyword>
<sequence length="352" mass="40088">MSHSSTGDTDTDSSGLDHDQGVAGDQEKDEYPLVKPTFVNPLTEKRRLKRQEFSQQAVETAINNGWRPKDNYYIDPTFSAAEHLNNLFKTNIYTKANCTMIRYKKAITLPIRLRELRARVDGYEKMDIIGRRLTNFRDAIEYWAKITLPRLTTEEQERILELRHTNIKKLEEDVDGAHIAEPARKWLEASKHKVLDADSDNENTAKDAESKEGQKGETSTTFGTPGLVTPVVLVLTSSAYRICDMGSVMKDFGGISLFFARHQPLPAMVNQIRRGSLLYDSCRVAIGSPGRILKLIESNCFNLHLLTTVILDVGYIDKKNRTPFEYDDIRADLLTLYENHIVHCKNVHFLLL</sequence>
<name>A8BK43_GIAIC</name>
<dbReference type="Proteomes" id="UP000001548">
    <property type="component" value="Unassembled WGS sequence"/>
</dbReference>
<protein>
    <submittedName>
        <fullName evidence="2">U3-containing 90S pre-ribosomal complex subunit</fullName>
    </submittedName>
</protein>
<reference evidence="2 3" key="1">
    <citation type="journal article" date="2007" name="Science">
        <title>Genomic minimalism in the early diverging intestinal parasite Giardia lamblia.</title>
        <authorList>
            <person name="Morrison H.G."/>
            <person name="McArthur A.G."/>
            <person name="Gillin F.D."/>
            <person name="Aley S.B."/>
            <person name="Adam R.D."/>
            <person name="Olsen G.J."/>
            <person name="Best A.A."/>
            <person name="Cande W.Z."/>
            <person name="Chen F."/>
            <person name="Cipriano M.J."/>
            <person name="Davids B.J."/>
            <person name="Dawson S.C."/>
            <person name="Elmendorf H.G."/>
            <person name="Hehl A.B."/>
            <person name="Holder M.E."/>
            <person name="Huse S.M."/>
            <person name="Kim U.U."/>
            <person name="Lasek-Nesselquist E."/>
            <person name="Manning G."/>
            <person name="Nigam A."/>
            <person name="Nixon J.E."/>
            <person name="Palm D."/>
            <person name="Passamaneck N.E."/>
            <person name="Prabhu A."/>
            <person name="Reich C.I."/>
            <person name="Reiner D.S."/>
            <person name="Samuelson J."/>
            <person name="Svard S.G."/>
            <person name="Sogin M.L."/>
        </authorList>
    </citation>
    <scope>NUCLEOTIDE SEQUENCE [LARGE SCALE GENOMIC DNA]</scope>
    <source>
        <strain evidence="2 3">WB C6</strain>
    </source>
</reference>
<feature type="region of interest" description="Disordered" evidence="1">
    <location>
        <begin position="197"/>
        <end position="222"/>
    </location>
</feature>
<dbReference type="KEGG" id="gla:GL50803_0010568"/>
<feature type="compositionally biased region" description="Low complexity" evidence="1">
    <location>
        <begin position="1"/>
        <end position="14"/>
    </location>
</feature>
<dbReference type="RefSeq" id="XP_001706459.1">
    <property type="nucleotide sequence ID" value="XM_001706407.1"/>
</dbReference>
<dbReference type="AlphaFoldDB" id="A8BK43"/>
<accession>A8BK43</accession>
<dbReference type="EMBL" id="AACB03000005">
    <property type="protein sequence ID" value="KAE8301537.1"/>
    <property type="molecule type" value="Genomic_DNA"/>
</dbReference>
<dbReference type="Pfam" id="PF14617">
    <property type="entry name" value="CMS1"/>
    <property type="match status" value="1"/>
</dbReference>
<dbReference type="OMA" id="ANCTMIR"/>
<gene>
    <name evidence="2" type="ORF">GL50803_0010568</name>
</gene>
<proteinExistence type="predicted"/>